<evidence type="ECO:0000313" key="11">
    <source>
        <dbReference type="Proteomes" id="UP000199427"/>
    </source>
</evidence>
<dbReference type="STRING" id="571933.SAMN05216362_101132"/>
<keyword evidence="10" id="KW-0966">Cell projection</keyword>
<keyword evidence="5" id="KW-0653">Protein transport</keyword>
<comment type="similarity">
    <text evidence="2">Belongs to the FliH family.</text>
</comment>
<feature type="domain" description="Flagellar assembly protein FliH/Type III secretion system HrpE" evidence="9">
    <location>
        <begin position="109"/>
        <end position="237"/>
    </location>
</feature>
<keyword evidence="10" id="KW-0282">Flagellum</keyword>
<evidence type="ECO:0000256" key="4">
    <source>
        <dbReference type="ARBA" id="ARBA00022795"/>
    </source>
</evidence>
<feature type="coiled-coil region" evidence="8">
    <location>
        <begin position="43"/>
        <end position="123"/>
    </location>
</feature>
<evidence type="ECO:0000256" key="1">
    <source>
        <dbReference type="ARBA" id="ARBA00003041"/>
    </source>
</evidence>
<dbReference type="InterPro" id="IPR022524">
    <property type="entry name" value="FliH_Bacilli"/>
</dbReference>
<gene>
    <name evidence="10" type="ORF">SAMN05216362_101132</name>
</gene>
<evidence type="ECO:0000256" key="2">
    <source>
        <dbReference type="ARBA" id="ARBA00006602"/>
    </source>
</evidence>
<dbReference type="Pfam" id="PF02108">
    <property type="entry name" value="FliH"/>
    <property type="match status" value="1"/>
</dbReference>
<keyword evidence="4" id="KW-1005">Bacterial flagellum biogenesis</keyword>
<dbReference type="EMBL" id="FOES01000001">
    <property type="protein sequence ID" value="SEP57040.1"/>
    <property type="molecule type" value="Genomic_DNA"/>
</dbReference>
<dbReference type="GO" id="GO:0005829">
    <property type="term" value="C:cytosol"/>
    <property type="evidence" value="ECO:0007669"/>
    <property type="project" value="TreeGrafter"/>
</dbReference>
<organism evidence="10 11">
    <name type="scientific">Piscibacillus halophilus</name>
    <dbReference type="NCBI Taxonomy" id="571933"/>
    <lineage>
        <taxon>Bacteria</taxon>
        <taxon>Bacillati</taxon>
        <taxon>Bacillota</taxon>
        <taxon>Bacilli</taxon>
        <taxon>Bacillales</taxon>
        <taxon>Bacillaceae</taxon>
        <taxon>Piscibacillus</taxon>
    </lineage>
</organism>
<dbReference type="InterPro" id="IPR018035">
    <property type="entry name" value="Flagellar_FliH/T3SS_HrpE"/>
</dbReference>
<dbReference type="PANTHER" id="PTHR34982">
    <property type="entry name" value="YOP PROTEINS TRANSLOCATION PROTEIN L"/>
    <property type="match status" value="1"/>
</dbReference>
<dbReference type="Proteomes" id="UP000199427">
    <property type="component" value="Unassembled WGS sequence"/>
</dbReference>
<proteinExistence type="inferred from homology"/>
<dbReference type="CDD" id="cd06503">
    <property type="entry name" value="ATP-synt_Fo_b"/>
    <property type="match status" value="1"/>
</dbReference>
<accession>A0A1H8YXU3</accession>
<dbReference type="AlphaFoldDB" id="A0A1H8YXU3"/>
<dbReference type="GO" id="GO:0015031">
    <property type="term" value="P:protein transport"/>
    <property type="evidence" value="ECO:0007669"/>
    <property type="project" value="UniProtKB-KW"/>
</dbReference>
<dbReference type="NCBIfam" id="TIGR03825">
    <property type="entry name" value="FliH_bacil"/>
    <property type="match status" value="1"/>
</dbReference>
<comment type="function">
    <text evidence="1">Needed for flagellar regrowth and assembly.</text>
</comment>
<keyword evidence="11" id="KW-1185">Reference proteome</keyword>
<keyword evidence="10" id="KW-0969">Cilium</keyword>
<evidence type="ECO:0000313" key="10">
    <source>
        <dbReference type="EMBL" id="SEP57040.1"/>
    </source>
</evidence>
<dbReference type="GO" id="GO:0044781">
    <property type="term" value="P:bacterial-type flagellum organization"/>
    <property type="evidence" value="ECO:0007669"/>
    <property type="project" value="UniProtKB-KW"/>
</dbReference>
<dbReference type="PANTHER" id="PTHR34982:SF1">
    <property type="entry name" value="FLAGELLAR ASSEMBLY PROTEIN FLIH"/>
    <property type="match status" value="1"/>
</dbReference>
<evidence type="ECO:0000256" key="5">
    <source>
        <dbReference type="ARBA" id="ARBA00022927"/>
    </source>
</evidence>
<reference evidence="10 11" key="1">
    <citation type="submission" date="2016-10" db="EMBL/GenBank/DDBJ databases">
        <authorList>
            <person name="de Groot N.N."/>
        </authorList>
    </citation>
    <scope>NUCLEOTIDE SEQUENCE [LARGE SCALE GENOMIC DNA]</scope>
    <source>
        <strain evidence="10 11">DSM 21633</strain>
    </source>
</reference>
<keyword evidence="3" id="KW-0813">Transport</keyword>
<keyword evidence="8" id="KW-0175">Coiled coil</keyword>
<dbReference type="SUPFAM" id="SSF160527">
    <property type="entry name" value="V-type ATPase subunit E-like"/>
    <property type="match status" value="1"/>
</dbReference>
<evidence type="ECO:0000256" key="8">
    <source>
        <dbReference type="SAM" id="Coils"/>
    </source>
</evidence>
<keyword evidence="6" id="KW-1006">Bacterial flagellum protein export</keyword>
<name>A0A1H8YXU3_9BACI</name>
<dbReference type="RefSeq" id="WP_175615304.1">
    <property type="nucleotide sequence ID" value="NZ_CAESCL010000032.1"/>
</dbReference>
<evidence type="ECO:0000256" key="7">
    <source>
        <dbReference type="NCBIfam" id="TIGR03825"/>
    </source>
</evidence>
<evidence type="ECO:0000256" key="6">
    <source>
        <dbReference type="ARBA" id="ARBA00023225"/>
    </source>
</evidence>
<dbReference type="InterPro" id="IPR051472">
    <property type="entry name" value="T3SS_Stator/FliH"/>
</dbReference>
<sequence>MSNIHKWNEQSHPKKLIQLKSVHAYKEKTKDQQSTDQDPQLVLKLAQQEVEQSKAEAQRILEEARQQAETIKNETIIQKEKAIKEAKDSGYDAGYQEGLLKAEQEHEALIKTAQQIVSQTEKEYRSVLINSEQDIVQIAIKSAEKILHQKLIDEPENFIKIVKATIKEVIEQSDIMIKVHPNEYGLITEYREEIEQLFPNKAKITLYPDETLSHKSCIVESPYGIIDSSIDTQLEQLKQHLLGLTKGVE</sequence>
<protein>
    <recommendedName>
        <fullName evidence="7">Flagellar assembly protein FliH</fullName>
    </recommendedName>
</protein>
<evidence type="ECO:0000256" key="3">
    <source>
        <dbReference type="ARBA" id="ARBA00022448"/>
    </source>
</evidence>
<evidence type="ECO:0000259" key="9">
    <source>
        <dbReference type="Pfam" id="PF02108"/>
    </source>
</evidence>